<dbReference type="GO" id="GO:0016757">
    <property type="term" value="F:glycosyltransferase activity"/>
    <property type="evidence" value="ECO:0007669"/>
    <property type="project" value="InterPro"/>
</dbReference>
<dbReference type="Proteomes" id="UP000237000">
    <property type="component" value="Unassembled WGS sequence"/>
</dbReference>
<protein>
    <submittedName>
        <fullName evidence="2">Nucleotide-diphospho-sugar transferase</fullName>
    </submittedName>
</protein>
<evidence type="ECO:0000259" key="1">
    <source>
        <dbReference type="Pfam" id="PF03407"/>
    </source>
</evidence>
<dbReference type="InterPro" id="IPR044575">
    <property type="entry name" value="RAY1-like"/>
</dbReference>
<proteinExistence type="predicted"/>
<gene>
    <name evidence="2" type="ORF">TorRG33x02_052820</name>
</gene>
<keyword evidence="3" id="KW-1185">Reference proteome</keyword>
<evidence type="ECO:0000313" key="3">
    <source>
        <dbReference type="Proteomes" id="UP000237000"/>
    </source>
</evidence>
<comment type="caution">
    <text evidence="2">The sequence shown here is derived from an EMBL/GenBank/DDBJ whole genome shotgun (WGS) entry which is preliminary data.</text>
</comment>
<dbReference type="OrthoDB" id="540503at2759"/>
<dbReference type="PANTHER" id="PTHR47483">
    <property type="entry name" value="BETA-ARABINOFURANOSYLTRANSFERASE RAY1"/>
    <property type="match status" value="1"/>
</dbReference>
<dbReference type="Pfam" id="PF03407">
    <property type="entry name" value="Nucleotid_trans"/>
    <property type="match status" value="1"/>
</dbReference>
<feature type="domain" description="Nucleotide-diphospho-sugar transferase" evidence="1">
    <location>
        <begin position="438"/>
        <end position="658"/>
    </location>
</feature>
<organism evidence="2 3">
    <name type="scientific">Trema orientale</name>
    <name type="common">Charcoal tree</name>
    <name type="synonym">Celtis orientalis</name>
    <dbReference type="NCBI Taxonomy" id="63057"/>
    <lineage>
        <taxon>Eukaryota</taxon>
        <taxon>Viridiplantae</taxon>
        <taxon>Streptophyta</taxon>
        <taxon>Embryophyta</taxon>
        <taxon>Tracheophyta</taxon>
        <taxon>Spermatophyta</taxon>
        <taxon>Magnoliopsida</taxon>
        <taxon>eudicotyledons</taxon>
        <taxon>Gunneridae</taxon>
        <taxon>Pentapetalae</taxon>
        <taxon>rosids</taxon>
        <taxon>fabids</taxon>
        <taxon>Rosales</taxon>
        <taxon>Cannabaceae</taxon>
        <taxon>Trema</taxon>
    </lineage>
</organism>
<dbReference type="InterPro" id="IPR005069">
    <property type="entry name" value="Nucl-diP-sugar_transferase"/>
</dbReference>
<dbReference type="PANTHER" id="PTHR47483:SF1">
    <property type="entry name" value="BETA-ARABINOFURANOSYLTRANSFERASE RAY1"/>
    <property type="match status" value="1"/>
</dbReference>
<reference evidence="3" key="1">
    <citation type="submission" date="2016-06" db="EMBL/GenBank/DDBJ databases">
        <title>Parallel loss of symbiosis genes in relatives of nitrogen-fixing non-legume Parasponia.</title>
        <authorList>
            <person name="Van Velzen R."/>
            <person name="Holmer R."/>
            <person name="Bu F."/>
            <person name="Rutten L."/>
            <person name="Van Zeijl A."/>
            <person name="Liu W."/>
            <person name="Santuari L."/>
            <person name="Cao Q."/>
            <person name="Sharma T."/>
            <person name="Shen D."/>
            <person name="Roswanjaya Y."/>
            <person name="Wardhani T."/>
            <person name="Kalhor M.S."/>
            <person name="Jansen J."/>
            <person name="Van den Hoogen J."/>
            <person name="Gungor B."/>
            <person name="Hartog M."/>
            <person name="Hontelez J."/>
            <person name="Verver J."/>
            <person name="Yang W.-C."/>
            <person name="Schijlen E."/>
            <person name="Repin R."/>
            <person name="Schilthuizen M."/>
            <person name="Schranz E."/>
            <person name="Heidstra R."/>
            <person name="Miyata K."/>
            <person name="Fedorova E."/>
            <person name="Kohlen W."/>
            <person name="Bisseling T."/>
            <person name="Smit S."/>
            <person name="Geurts R."/>
        </authorList>
    </citation>
    <scope>NUCLEOTIDE SEQUENCE [LARGE SCALE GENOMIC DNA]</scope>
    <source>
        <strain evidence="3">cv. RG33-2</strain>
    </source>
</reference>
<name>A0A2P5FMM0_TREOI</name>
<dbReference type="STRING" id="63057.A0A2P5FMM0"/>
<dbReference type="FunCoup" id="A0A2P5FMM0">
    <property type="interactions" value="190"/>
</dbReference>
<evidence type="ECO:0000313" key="2">
    <source>
        <dbReference type="EMBL" id="PON99045.1"/>
    </source>
</evidence>
<keyword evidence="2" id="KW-0808">Transferase</keyword>
<accession>A0A2P5FMM0</accession>
<dbReference type="InParanoid" id="A0A2P5FMM0"/>
<dbReference type="EMBL" id="JXTC01000021">
    <property type="protein sequence ID" value="PON99045.1"/>
    <property type="molecule type" value="Genomic_DNA"/>
</dbReference>
<dbReference type="AlphaFoldDB" id="A0A2P5FMM0"/>
<sequence>MKAVRVGLWSIWLSGLALIGLSFYSTQRLPPIIDQIKKPALSQKGFLDLGNPKITIFSAPSPFISSIAARQSLAVRSWLALSSQITVVLFSQHPSVFSFAEAFGSRVLVEPRIDFTFLGTPFFHSMMARSSSFRSDISVLVHPEAVLFPDLISTLYYAYELDNDWLLVALLRNVSRFPFYLDEAGKQWRREDGKEIRSQEEIILGQTRQQNPCKAKKLMAWNSGDLPLHSGVLPPFLYGKGVHDNWVINEAVSSSFRFVFDASLSISSFYMDDRERKSNEAFGGSSSSAYENKSWEYVGNSKLGMVYGSLFYQNANYSDLVKLLKCDGQHMFVDTPENTFRPFSHQRAPSLGKRRNLRSWRKKKISACLDALKSLNGILNCSLMNQLKLSESLVFHFSLESLLPLMADRNKTIVLAVAGYSYKDMLMSWVCRLRHLQITNFIVSAIDEETYQFSILQGLPVFRDVLAPSEISFNDCHFGTECFQRVTKVKSRMVLKILKMGYNVLLSDVDVYWFKNPLPFLYSFGSAVLTAQSDEYKETGPINLPRRLNSGFYFALSDGSTIAAMEKVVKHAANSGMSEQPSFYDTLCGENGTTRLGDNRCIEPETNLTVYFLDRNLFPNGAYQDLWQSKNVRAACAKKGCYVLHNNWISGRQNKLERQISSGLWEYDMSTRMCQQSWDSPK</sequence>